<protein>
    <submittedName>
        <fullName evidence="1">Uncharacterized protein</fullName>
    </submittedName>
</protein>
<dbReference type="EMBL" id="VSSQ01019561">
    <property type="protein sequence ID" value="MPM63707.1"/>
    <property type="molecule type" value="Genomic_DNA"/>
</dbReference>
<evidence type="ECO:0000313" key="1">
    <source>
        <dbReference type="EMBL" id="MPM63707.1"/>
    </source>
</evidence>
<dbReference type="AlphaFoldDB" id="A0A645BEF0"/>
<organism evidence="1">
    <name type="scientific">bioreactor metagenome</name>
    <dbReference type="NCBI Taxonomy" id="1076179"/>
    <lineage>
        <taxon>unclassified sequences</taxon>
        <taxon>metagenomes</taxon>
        <taxon>ecological metagenomes</taxon>
    </lineage>
</organism>
<accession>A0A645BEF0</accession>
<name>A0A645BEF0_9ZZZZ</name>
<sequence>MLVADRPTSLRGQCPPGLLGAQIRLQDHGTARHQALQWVGVLKDLVIGREHNLDVFEFSVGDEHRLGAQRDVVVRRRAGLLRAVLRSRLGIEAECPGQDVGHQLAGRDRAVAAHRVEADPQRAVGKQLRVLTDRQRHQRGFRVGRGQLGLQLAVRAIRSIAEEGRSQVDQRGGVLSGHVLGCRDQITRLQIVTAQTEDRARHRRNLGDGLNTRETPRMSGIGRTPEDRLVDELGEGHLIGALHHRDGLLAAQRRDDLGLGERLQQLDGHQTDLDPAAAQVGHDRPDVIADRTEPDEHVVGVIDVIGDDRRVLATGQFGVLVHRLTGEPGDLGREMRPVVGDAGLEVRLVLHRSGQAGIRRIHQRRYRLPGALLPGAQPLAAPLGSQVVGDETQRLLDEVALVVGLDGVGVSRQPMADLVQFAQPELRRFAVDPAAELPHAALGSVDDLLSHTRTGDPALRIAEIFLQQRGFGQPCLGQHVAGGESVHRVGDRDQGEGRGAVADRGEIGGFLRIRAEEDRVPRRQQRIDVVMTGHHVQRVLRHHASRDLQDEAAHLLADGDEVRLHRIEDALAR</sequence>
<comment type="caution">
    <text evidence="1">The sequence shown here is derived from an EMBL/GenBank/DDBJ whole genome shotgun (WGS) entry which is preliminary data.</text>
</comment>
<reference evidence="1" key="1">
    <citation type="submission" date="2019-08" db="EMBL/GenBank/DDBJ databases">
        <authorList>
            <person name="Kucharzyk K."/>
            <person name="Murdoch R.W."/>
            <person name="Higgins S."/>
            <person name="Loffler F."/>
        </authorList>
    </citation>
    <scope>NUCLEOTIDE SEQUENCE</scope>
</reference>
<gene>
    <name evidence="1" type="ORF">SDC9_110589</name>
</gene>
<proteinExistence type="predicted"/>